<evidence type="ECO:0000256" key="4">
    <source>
        <dbReference type="ARBA" id="ARBA00022829"/>
    </source>
</evidence>
<feature type="domain" description="Core-binding (CB)" evidence="11">
    <location>
        <begin position="6"/>
        <end position="91"/>
    </location>
</feature>
<keyword evidence="3 9" id="KW-0132">Cell division</keyword>
<dbReference type="PANTHER" id="PTHR30349:SF90">
    <property type="entry name" value="TYROSINE RECOMBINASE XERD"/>
    <property type="match status" value="1"/>
</dbReference>
<comment type="subcellular location">
    <subcellularLocation>
        <location evidence="1 9">Cytoplasm</location>
    </subcellularLocation>
</comment>
<evidence type="ECO:0000256" key="1">
    <source>
        <dbReference type="ARBA" id="ARBA00004496"/>
    </source>
</evidence>
<keyword evidence="2 9" id="KW-0963">Cytoplasm</keyword>
<dbReference type="Gene3D" id="1.10.150.130">
    <property type="match status" value="1"/>
</dbReference>
<proteinExistence type="inferred from homology"/>
<evidence type="ECO:0000313" key="12">
    <source>
        <dbReference type="EMBL" id="MFC0408805.1"/>
    </source>
</evidence>
<feature type="active site" evidence="9">
    <location>
        <position position="177"/>
    </location>
</feature>
<comment type="similarity">
    <text evidence="9">Belongs to the 'phage' integrase family. XerC subfamily.</text>
</comment>
<dbReference type="RefSeq" id="WP_377044555.1">
    <property type="nucleotide sequence ID" value="NZ_JBHLUN010000007.1"/>
</dbReference>
<keyword evidence="6 9" id="KW-0238">DNA-binding</keyword>
<feature type="active site" evidence="9">
    <location>
        <position position="250"/>
    </location>
</feature>
<dbReference type="HAMAP" id="MF_01808">
    <property type="entry name" value="Recomb_XerC_XerD"/>
    <property type="match status" value="1"/>
</dbReference>
<dbReference type="InterPro" id="IPR023009">
    <property type="entry name" value="Tyrosine_recombinase_XerC/XerD"/>
</dbReference>
<dbReference type="InterPro" id="IPR011010">
    <property type="entry name" value="DNA_brk_join_enz"/>
</dbReference>
<dbReference type="Proteomes" id="UP001589865">
    <property type="component" value="Unassembled WGS sequence"/>
</dbReference>
<dbReference type="PANTHER" id="PTHR30349">
    <property type="entry name" value="PHAGE INTEGRASE-RELATED"/>
    <property type="match status" value="1"/>
</dbReference>
<keyword evidence="4 9" id="KW-0159">Chromosome partition</keyword>
<keyword evidence="7 9" id="KW-0233">DNA recombination</keyword>
<reference evidence="12 13" key="1">
    <citation type="submission" date="2024-09" db="EMBL/GenBank/DDBJ databases">
        <authorList>
            <person name="Sun Q."/>
            <person name="Mori K."/>
        </authorList>
    </citation>
    <scope>NUCLEOTIDE SEQUENCE [LARGE SCALE GENOMIC DNA]</scope>
    <source>
        <strain evidence="12 13">TBRC 5777</strain>
    </source>
</reference>
<feature type="active site" evidence="9">
    <location>
        <position position="253"/>
    </location>
</feature>
<accession>A0ABV6JU03</accession>
<name>A0ABV6JU03_9PROT</name>
<protein>
    <recommendedName>
        <fullName evidence="9">Tyrosine recombinase XerC</fullName>
    </recommendedName>
</protein>
<feature type="active site" description="O-(3'-phospho-DNA)-tyrosine intermediate" evidence="9">
    <location>
        <position position="285"/>
    </location>
</feature>
<evidence type="ECO:0000256" key="9">
    <source>
        <dbReference type="HAMAP-Rule" id="MF_01808"/>
    </source>
</evidence>
<dbReference type="InterPro" id="IPR050090">
    <property type="entry name" value="Tyrosine_recombinase_XerCD"/>
</dbReference>
<evidence type="ECO:0000256" key="7">
    <source>
        <dbReference type="ARBA" id="ARBA00023172"/>
    </source>
</evidence>
<dbReference type="EMBL" id="JBHLUN010000007">
    <property type="protein sequence ID" value="MFC0408805.1"/>
    <property type="molecule type" value="Genomic_DNA"/>
</dbReference>
<gene>
    <name evidence="9" type="primary">xerC</name>
    <name evidence="12" type="ORF">ACFFGY_11125</name>
</gene>
<dbReference type="Pfam" id="PF02899">
    <property type="entry name" value="Phage_int_SAM_1"/>
    <property type="match status" value="1"/>
</dbReference>
<feature type="active site" evidence="9">
    <location>
        <position position="276"/>
    </location>
</feature>
<evidence type="ECO:0000256" key="8">
    <source>
        <dbReference type="ARBA" id="ARBA00023306"/>
    </source>
</evidence>
<feature type="domain" description="Tyr recombinase" evidence="10">
    <location>
        <begin position="112"/>
        <end position="298"/>
    </location>
</feature>
<comment type="caution">
    <text evidence="12">The sequence shown here is derived from an EMBL/GenBank/DDBJ whole genome shotgun (WGS) entry which is preliminary data.</text>
</comment>
<dbReference type="SUPFAM" id="SSF56349">
    <property type="entry name" value="DNA breaking-rejoining enzymes"/>
    <property type="match status" value="1"/>
</dbReference>
<evidence type="ECO:0000256" key="2">
    <source>
        <dbReference type="ARBA" id="ARBA00022490"/>
    </source>
</evidence>
<dbReference type="InterPro" id="IPR013762">
    <property type="entry name" value="Integrase-like_cat_sf"/>
</dbReference>
<comment type="subunit">
    <text evidence="9">Forms a cyclic heterotetrameric complex composed of two molecules of XerC and two molecules of XerD.</text>
</comment>
<comment type="function">
    <text evidence="9">Site-specific tyrosine recombinase, which acts by catalyzing the cutting and rejoining of the recombining DNA molecules. The XerC-XerD complex is essential to convert dimers of the bacterial chromosome into monomers to permit their segregation at cell division. It also contributes to the segregational stability of plasmids.</text>
</comment>
<dbReference type="InterPro" id="IPR002104">
    <property type="entry name" value="Integrase_catalytic"/>
</dbReference>
<dbReference type="Pfam" id="PF00589">
    <property type="entry name" value="Phage_integrase"/>
    <property type="match status" value="1"/>
</dbReference>
<keyword evidence="5 9" id="KW-0229">DNA integration</keyword>
<dbReference type="InterPro" id="IPR044068">
    <property type="entry name" value="CB"/>
</dbReference>
<dbReference type="PROSITE" id="PS51900">
    <property type="entry name" value="CB"/>
    <property type="match status" value="1"/>
</dbReference>
<dbReference type="Gene3D" id="1.10.443.10">
    <property type="entry name" value="Intergrase catalytic core"/>
    <property type="match status" value="1"/>
</dbReference>
<dbReference type="NCBIfam" id="NF001399">
    <property type="entry name" value="PRK00283.1"/>
    <property type="match status" value="1"/>
</dbReference>
<keyword evidence="8 9" id="KW-0131">Cell cycle</keyword>
<organism evidence="12 13">
    <name type="scientific">Roseomonas elaeocarpi</name>
    <dbReference type="NCBI Taxonomy" id="907779"/>
    <lineage>
        <taxon>Bacteria</taxon>
        <taxon>Pseudomonadati</taxon>
        <taxon>Pseudomonadota</taxon>
        <taxon>Alphaproteobacteria</taxon>
        <taxon>Acetobacterales</taxon>
        <taxon>Roseomonadaceae</taxon>
        <taxon>Roseomonas</taxon>
    </lineage>
</organism>
<dbReference type="InterPro" id="IPR004107">
    <property type="entry name" value="Integrase_SAM-like_N"/>
</dbReference>
<evidence type="ECO:0000256" key="3">
    <source>
        <dbReference type="ARBA" id="ARBA00022618"/>
    </source>
</evidence>
<dbReference type="InterPro" id="IPR010998">
    <property type="entry name" value="Integrase_recombinase_N"/>
</dbReference>
<sequence length="315" mass="33902">MPPEPRAPELDIDLFLSMLSAERGSARNTRVAYEADLLDLAGFLKRRGEALVQASEAGLRSYLAGLTAAGFSARTAARRLSTFRQFFRFLVAEGMRADDPTALLDAPKVQPSLPKALREEEVEQLIAAAATLPGRRGPLATAICELLYGSGLRASELVGLPAAALRDGAPMVAVRGKGNKERLIPVSQRARDALAALRAPIREGKGDAKAGRWLFPSRGASGHLTRQTLNIILHDAALAAGIEPRRVTPHALRHSFASHLLARGADLRSLQVLLGHADIATTQIYTRVLEERLHAVLAAHHPLSQDAETEGEEEP</sequence>
<evidence type="ECO:0000313" key="13">
    <source>
        <dbReference type="Proteomes" id="UP001589865"/>
    </source>
</evidence>
<dbReference type="PROSITE" id="PS51898">
    <property type="entry name" value="TYR_RECOMBINASE"/>
    <property type="match status" value="1"/>
</dbReference>
<evidence type="ECO:0000256" key="5">
    <source>
        <dbReference type="ARBA" id="ARBA00022908"/>
    </source>
</evidence>
<evidence type="ECO:0000259" key="10">
    <source>
        <dbReference type="PROSITE" id="PS51898"/>
    </source>
</evidence>
<keyword evidence="13" id="KW-1185">Reference proteome</keyword>
<feature type="active site" evidence="9">
    <location>
        <position position="153"/>
    </location>
</feature>
<evidence type="ECO:0000259" key="11">
    <source>
        <dbReference type="PROSITE" id="PS51900"/>
    </source>
</evidence>
<evidence type="ECO:0000256" key="6">
    <source>
        <dbReference type="ARBA" id="ARBA00023125"/>
    </source>
</evidence>